<evidence type="ECO:0000313" key="2">
    <source>
        <dbReference type="EMBL" id="CAH3167078.1"/>
    </source>
</evidence>
<feature type="compositionally biased region" description="Basic residues" evidence="1">
    <location>
        <begin position="141"/>
        <end position="162"/>
    </location>
</feature>
<comment type="caution">
    <text evidence="2">The sequence shown here is derived from an EMBL/GenBank/DDBJ whole genome shotgun (WGS) entry which is preliminary data.</text>
</comment>
<dbReference type="EMBL" id="CALNXK010000139">
    <property type="protein sequence ID" value="CAH3167078.1"/>
    <property type="molecule type" value="Genomic_DNA"/>
</dbReference>
<keyword evidence="3" id="KW-1185">Reference proteome</keyword>
<protein>
    <submittedName>
        <fullName evidence="2">Uncharacterized protein</fullName>
    </submittedName>
</protein>
<organism evidence="2 3">
    <name type="scientific">Porites lobata</name>
    <dbReference type="NCBI Taxonomy" id="104759"/>
    <lineage>
        <taxon>Eukaryota</taxon>
        <taxon>Metazoa</taxon>
        <taxon>Cnidaria</taxon>
        <taxon>Anthozoa</taxon>
        <taxon>Hexacorallia</taxon>
        <taxon>Scleractinia</taxon>
        <taxon>Fungiina</taxon>
        <taxon>Poritidae</taxon>
        <taxon>Porites</taxon>
    </lineage>
</organism>
<reference evidence="2 3" key="1">
    <citation type="submission" date="2022-05" db="EMBL/GenBank/DDBJ databases">
        <authorList>
            <consortium name="Genoscope - CEA"/>
            <person name="William W."/>
        </authorList>
    </citation>
    <scope>NUCLEOTIDE SEQUENCE [LARGE SCALE GENOMIC DNA]</scope>
</reference>
<feature type="region of interest" description="Disordered" evidence="1">
    <location>
        <begin position="120"/>
        <end position="184"/>
    </location>
</feature>
<name>A0ABN8QLZ0_9CNID</name>
<evidence type="ECO:0000256" key="1">
    <source>
        <dbReference type="SAM" id="MobiDB-lite"/>
    </source>
</evidence>
<accession>A0ABN8QLZ0</accession>
<sequence length="260" mass="28992">MDGISSTPIENSVQFLRLRDKYKSNLLDDSRLTKAAGLAAQKELLLESPAPDTWKEPRLKSVNGELQLWVKKIRQPGGTRGIGQDVSDSDEEEGNLAIGPLQQFMGNISKISKAIKRKAEPVTPQSVLQTPVVKQTPSTSKKPKLTFKTGSKAKRLLPKTPKKTPSPPSSVFSTADEDAPAKSPWKKAQESIEKKFNEAAKRAQERALKKLALALGWKPFGTPAKRKIGWQRLVKRRFAEKDRKRERSAVSVGLRWIFTN</sequence>
<proteinExistence type="predicted"/>
<feature type="compositionally biased region" description="Polar residues" evidence="1">
    <location>
        <begin position="123"/>
        <end position="140"/>
    </location>
</feature>
<dbReference type="Proteomes" id="UP001159405">
    <property type="component" value="Unassembled WGS sequence"/>
</dbReference>
<evidence type="ECO:0000313" key="3">
    <source>
        <dbReference type="Proteomes" id="UP001159405"/>
    </source>
</evidence>
<gene>
    <name evidence="2" type="ORF">PLOB_00008034</name>
</gene>